<feature type="transmembrane region" description="Helical" evidence="1">
    <location>
        <begin position="33"/>
        <end position="50"/>
    </location>
</feature>
<dbReference type="Gene3D" id="3.40.50.720">
    <property type="entry name" value="NAD(P)-binding Rossmann-like Domain"/>
    <property type="match status" value="1"/>
</dbReference>
<sequence>MNKVTRFIHHHRRVRHAVYQTDTNIRRSVIRSALLLLGFAAVHVTAMVWLEDMALWHAIWLTMTTLTTVGYGDVSASTPAGQAATMLLMFICGITLMTFLISDYVDFRIARRERIRTGHWDWNMADHILIINSPKYNREAYFQRMIMQIRESDEYRDTPIQLLNEDFPDGLPDSLRQLGVVHTTGLASRPDDLKRAGAERASHIVVLARDEYSADSDSYTFDIAYRLFELHLGHLTIVECVEDSNRPRLRNLQIKTVLRPIRSYPEIIVRAMVAPGVELVIEDMFTHADDHPVRFPVWLEGERWADVVNAVVQANLGTPLAYVTKDGEVVTHPDGDHHVHAQSLIILVHTEKTPTIRDVQRAIEVHFNIHAAKLD</sequence>
<dbReference type="InterPro" id="IPR036291">
    <property type="entry name" value="NAD(P)-bd_dom_sf"/>
</dbReference>
<dbReference type="AlphaFoldDB" id="A0A9X2WEX8"/>
<dbReference type="PANTHER" id="PTHR43833:SF9">
    <property type="entry name" value="POTASSIUM CHANNEL PROTEIN YUGO-RELATED"/>
    <property type="match status" value="1"/>
</dbReference>
<reference evidence="3" key="2">
    <citation type="submission" date="2022-08" db="EMBL/GenBank/DDBJ databases">
        <authorList>
            <person name="Dong C."/>
        </authorList>
    </citation>
    <scope>NUCLEOTIDE SEQUENCE</scope>
    <source>
        <strain evidence="3">59MF3M-4</strain>
    </source>
</reference>
<dbReference type="EMBL" id="JAOANI010000015">
    <property type="protein sequence ID" value="MCT7358825.1"/>
    <property type="molecule type" value="Genomic_DNA"/>
</dbReference>
<organism evidence="3 4">
    <name type="scientific">Thalassolituus pacificus</name>
    <dbReference type="NCBI Taxonomy" id="2975440"/>
    <lineage>
        <taxon>Bacteria</taxon>
        <taxon>Pseudomonadati</taxon>
        <taxon>Pseudomonadota</taxon>
        <taxon>Gammaproteobacteria</taxon>
        <taxon>Oceanospirillales</taxon>
        <taxon>Oceanospirillaceae</taxon>
        <taxon>Thalassolituus</taxon>
    </lineage>
</organism>
<dbReference type="Gene3D" id="1.10.287.70">
    <property type="match status" value="1"/>
</dbReference>
<comment type="caution">
    <text evidence="3">The sequence shown here is derived from an EMBL/GenBank/DDBJ whole genome shotgun (WGS) entry which is preliminary data.</text>
</comment>
<feature type="domain" description="Potassium channel" evidence="2">
    <location>
        <begin position="41"/>
        <end position="107"/>
    </location>
</feature>
<proteinExistence type="predicted"/>
<dbReference type="SUPFAM" id="SSF81324">
    <property type="entry name" value="Voltage-gated potassium channels"/>
    <property type="match status" value="1"/>
</dbReference>
<dbReference type="PANTHER" id="PTHR43833">
    <property type="entry name" value="POTASSIUM CHANNEL PROTEIN 2-RELATED-RELATED"/>
    <property type="match status" value="1"/>
</dbReference>
<keyword evidence="4" id="KW-1185">Reference proteome</keyword>
<accession>A0A9X2WEX8</accession>
<feature type="transmembrane region" description="Helical" evidence="1">
    <location>
        <begin position="83"/>
        <end position="105"/>
    </location>
</feature>
<dbReference type="Proteomes" id="UP001147830">
    <property type="component" value="Unassembled WGS sequence"/>
</dbReference>
<evidence type="ECO:0000313" key="4">
    <source>
        <dbReference type="Proteomes" id="UP001147830"/>
    </source>
</evidence>
<dbReference type="InterPro" id="IPR013099">
    <property type="entry name" value="K_chnl_dom"/>
</dbReference>
<dbReference type="Pfam" id="PF07885">
    <property type="entry name" value="Ion_trans_2"/>
    <property type="match status" value="1"/>
</dbReference>
<dbReference type="InterPro" id="IPR050721">
    <property type="entry name" value="Trk_Ktr_HKT_K-transport"/>
</dbReference>
<reference evidence="3" key="1">
    <citation type="journal article" date="2022" name="Front. Microbiol.">
        <title>Genome-based taxonomic rearrangement of Oceanobacter-related bacteria including the description of Thalassolituus hydrocarbonoclasticus sp. nov. and Thalassolituus pacificus sp. nov. and emended description of the genus Thalassolituus.</title>
        <authorList>
            <person name="Dong C."/>
            <person name="Wei L."/>
            <person name="Wang J."/>
            <person name="Lai Q."/>
            <person name="Huang Z."/>
            <person name="Shao Z."/>
        </authorList>
    </citation>
    <scope>NUCLEOTIDE SEQUENCE</scope>
    <source>
        <strain evidence="3">59MF3M-4</strain>
    </source>
</reference>
<evidence type="ECO:0000259" key="2">
    <source>
        <dbReference type="Pfam" id="PF07885"/>
    </source>
</evidence>
<dbReference type="RefSeq" id="WP_260975728.1">
    <property type="nucleotide sequence ID" value="NZ_JAOANI010000015.1"/>
</dbReference>
<keyword evidence="1" id="KW-0812">Transmembrane</keyword>
<dbReference type="GO" id="GO:0034220">
    <property type="term" value="P:monoatomic ion transmembrane transport"/>
    <property type="evidence" value="ECO:0007669"/>
    <property type="project" value="UniProtKB-KW"/>
</dbReference>
<evidence type="ECO:0000313" key="3">
    <source>
        <dbReference type="EMBL" id="MCT7358825.1"/>
    </source>
</evidence>
<keyword evidence="1" id="KW-0472">Membrane</keyword>
<name>A0A9X2WEX8_9GAMM</name>
<dbReference type="SUPFAM" id="SSF51735">
    <property type="entry name" value="NAD(P)-binding Rossmann-fold domains"/>
    <property type="match status" value="1"/>
</dbReference>
<keyword evidence="3" id="KW-0813">Transport</keyword>
<evidence type="ECO:0000256" key="1">
    <source>
        <dbReference type="SAM" id="Phobius"/>
    </source>
</evidence>
<protein>
    <submittedName>
        <fullName evidence="3">Potassium channel family protein</fullName>
    </submittedName>
</protein>
<keyword evidence="1" id="KW-1133">Transmembrane helix</keyword>
<gene>
    <name evidence="3" type="ORF">NYR02_07330</name>
</gene>
<keyword evidence="3" id="KW-0406">Ion transport</keyword>
<keyword evidence="3" id="KW-0407">Ion channel</keyword>